<keyword evidence="1" id="KW-1003">Cell membrane</keyword>
<dbReference type="NCBIfam" id="TIGR04409">
    <property type="entry name" value="LptC_YrbK"/>
    <property type="match status" value="1"/>
</dbReference>
<gene>
    <name evidence="6" type="primary">lptC</name>
    <name evidence="6" type="ORF">FRX97_11600</name>
</gene>
<accession>A0A5C6UQX9</accession>
<dbReference type="Pfam" id="PF06835">
    <property type="entry name" value="LptC"/>
    <property type="match status" value="1"/>
</dbReference>
<dbReference type="PANTHER" id="PTHR37481">
    <property type="entry name" value="LIPOPOLYSACCHARIDE EXPORT SYSTEM PROTEIN LPTC"/>
    <property type="match status" value="1"/>
</dbReference>
<evidence type="ECO:0000256" key="1">
    <source>
        <dbReference type="ARBA" id="ARBA00022475"/>
    </source>
</evidence>
<evidence type="ECO:0000313" key="7">
    <source>
        <dbReference type="Proteomes" id="UP000321168"/>
    </source>
</evidence>
<keyword evidence="3" id="KW-0812">Transmembrane</keyword>
<dbReference type="GO" id="GO:0015221">
    <property type="term" value="F:lipopolysaccharide transmembrane transporter activity"/>
    <property type="evidence" value="ECO:0007669"/>
    <property type="project" value="InterPro"/>
</dbReference>
<evidence type="ECO:0000313" key="6">
    <source>
        <dbReference type="EMBL" id="TXC75617.1"/>
    </source>
</evidence>
<sequence length="183" mass="21122">MNFEFKHKLSMISLGMVMLFSCQNSYEEVNKVSGNELQPYAESFDTEIIYSEKGKKNSRLLSEHIQRFNAGDTVWTEMPKGLQAYFYDSIGRLESTMKADYGLWLEERGTVYAEKDVIITNVKGEQLNTEKLTWYQDSGIFVTREFVKITQPTGVIYGNGLRAKQNFEEYEIMEITGNIAVEE</sequence>
<organism evidence="6 7">
    <name type="scientific">Luteibaculum oceani</name>
    <dbReference type="NCBI Taxonomy" id="1294296"/>
    <lineage>
        <taxon>Bacteria</taxon>
        <taxon>Pseudomonadati</taxon>
        <taxon>Bacteroidota</taxon>
        <taxon>Flavobacteriia</taxon>
        <taxon>Flavobacteriales</taxon>
        <taxon>Luteibaculaceae</taxon>
        <taxon>Luteibaculum</taxon>
    </lineage>
</organism>
<dbReference type="GO" id="GO:0017089">
    <property type="term" value="F:glycolipid transfer activity"/>
    <property type="evidence" value="ECO:0007669"/>
    <property type="project" value="TreeGrafter"/>
</dbReference>
<dbReference type="OrthoDB" id="1427074at2"/>
<keyword evidence="4" id="KW-1133">Transmembrane helix</keyword>
<evidence type="ECO:0000256" key="3">
    <source>
        <dbReference type="ARBA" id="ARBA00022692"/>
    </source>
</evidence>
<dbReference type="PANTHER" id="PTHR37481:SF1">
    <property type="entry name" value="LIPOPOLYSACCHARIDE EXPORT SYSTEM PROTEIN LPTC"/>
    <property type="match status" value="1"/>
</dbReference>
<dbReference type="Gene3D" id="2.60.450.10">
    <property type="entry name" value="Lipopolysaccharide (LPS) transport protein A like domain"/>
    <property type="match status" value="1"/>
</dbReference>
<proteinExistence type="predicted"/>
<reference evidence="6 7" key="1">
    <citation type="submission" date="2019-08" db="EMBL/GenBank/DDBJ databases">
        <title>Genome of Luteibaculum oceani JCM 18817.</title>
        <authorList>
            <person name="Bowman J.P."/>
        </authorList>
    </citation>
    <scope>NUCLEOTIDE SEQUENCE [LARGE SCALE GENOMIC DNA]</scope>
    <source>
        <strain evidence="6 7">JCM 18817</strain>
    </source>
</reference>
<dbReference type="EMBL" id="VORB01000012">
    <property type="protein sequence ID" value="TXC75617.1"/>
    <property type="molecule type" value="Genomic_DNA"/>
</dbReference>
<evidence type="ECO:0000256" key="4">
    <source>
        <dbReference type="ARBA" id="ARBA00022989"/>
    </source>
</evidence>
<dbReference type="InterPro" id="IPR052363">
    <property type="entry name" value="LPS_export_LptC"/>
</dbReference>
<dbReference type="GO" id="GO:0030288">
    <property type="term" value="C:outer membrane-bounded periplasmic space"/>
    <property type="evidence" value="ECO:0007669"/>
    <property type="project" value="TreeGrafter"/>
</dbReference>
<keyword evidence="7" id="KW-1185">Reference proteome</keyword>
<dbReference type="PROSITE" id="PS51257">
    <property type="entry name" value="PROKAR_LIPOPROTEIN"/>
    <property type="match status" value="1"/>
</dbReference>
<dbReference type="Proteomes" id="UP000321168">
    <property type="component" value="Unassembled WGS sequence"/>
</dbReference>
<dbReference type="AlphaFoldDB" id="A0A5C6UQX9"/>
<evidence type="ECO:0000256" key="2">
    <source>
        <dbReference type="ARBA" id="ARBA00022519"/>
    </source>
</evidence>
<protein>
    <submittedName>
        <fullName evidence="6">LPS export ABC transporter periplasmic protein LptC</fullName>
    </submittedName>
</protein>
<keyword evidence="5" id="KW-0472">Membrane</keyword>
<dbReference type="InterPro" id="IPR026265">
    <property type="entry name" value="LptC"/>
</dbReference>
<evidence type="ECO:0000256" key="5">
    <source>
        <dbReference type="ARBA" id="ARBA00023136"/>
    </source>
</evidence>
<name>A0A5C6UQX9_9FLAO</name>
<dbReference type="InterPro" id="IPR010664">
    <property type="entry name" value="LipoPS_assembly_LptC-rel"/>
</dbReference>
<keyword evidence="2" id="KW-0997">Cell inner membrane</keyword>
<dbReference type="GO" id="GO:0005886">
    <property type="term" value="C:plasma membrane"/>
    <property type="evidence" value="ECO:0007669"/>
    <property type="project" value="InterPro"/>
</dbReference>
<comment type="caution">
    <text evidence="6">The sequence shown here is derived from an EMBL/GenBank/DDBJ whole genome shotgun (WGS) entry which is preliminary data.</text>
</comment>